<dbReference type="PANTHER" id="PTHR11373">
    <property type="entry name" value="DEOXYNUCLEOSIDE TRIPHOSPHATE TRIPHOSPHOHYDROLASE"/>
    <property type="match status" value="1"/>
</dbReference>
<dbReference type="InterPro" id="IPR006674">
    <property type="entry name" value="HD_domain"/>
</dbReference>
<proteinExistence type="predicted"/>
<dbReference type="Pfam" id="PF01966">
    <property type="entry name" value="HD"/>
    <property type="match status" value="1"/>
</dbReference>
<dbReference type="InterPro" id="IPR003607">
    <property type="entry name" value="HD/PDEase_dom"/>
</dbReference>
<dbReference type="SUPFAM" id="SSF109604">
    <property type="entry name" value="HD-domain/PDEase-like"/>
    <property type="match status" value="1"/>
</dbReference>
<dbReference type="AlphaFoldDB" id="A0A6I4ZXD9"/>
<dbReference type="OrthoDB" id="9814017at2"/>
<dbReference type="PROSITE" id="PS51831">
    <property type="entry name" value="HD"/>
    <property type="match status" value="1"/>
</dbReference>
<dbReference type="Proteomes" id="UP000468638">
    <property type="component" value="Unassembled WGS sequence"/>
</dbReference>
<dbReference type="Gene3D" id="1.10.3210.10">
    <property type="entry name" value="Hypothetical protein af1432"/>
    <property type="match status" value="1"/>
</dbReference>
<dbReference type="InterPro" id="IPR050135">
    <property type="entry name" value="dGTPase-like"/>
</dbReference>
<dbReference type="FunFam" id="1.10.3210.10:FF:000026">
    <property type="entry name" value="Metal-dependent phosphohydrolase"/>
    <property type="match status" value="1"/>
</dbReference>
<evidence type="ECO:0000259" key="1">
    <source>
        <dbReference type="PROSITE" id="PS51831"/>
    </source>
</evidence>
<accession>A0A6I4ZXD9</accession>
<sequence>MIIKDEIYGTFDIQEPVLEELVETNSIQRLKGIHQGGASYLVNENWNVTRFEHSVGVMLFIRRMGGTVEEQIAGLLHDVSHTAFSHVIDYVMQEEKEDYHERIFKEIVYQSNIPSIIKKHGYDVEPILDETNWRLLEQPLPDLCADRIDYTLRDMYHYQGLSIKGVEDFLQSLQFDGHVLYLTDIHIAEWFVRWFYCEVIDFFMHPLNVHGSQRLKELLKTALTKQVITMEDFLLQDEEVLELIRLKGDKDLHNMLTHLEEDVTVIEDKENYEFHQKNKLRYIDPLVLSQDNTLHHISKLSEEVKHETIKAKAQSEKGTYVRKVK</sequence>
<dbReference type="CDD" id="cd00077">
    <property type="entry name" value="HDc"/>
    <property type="match status" value="1"/>
</dbReference>
<evidence type="ECO:0000313" key="2">
    <source>
        <dbReference type="EMBL" id="MYL32413.1"/>
    </source>
</evidence>
<dbReference type="PANTHER" id="PTHR11373:SF41">
    <property type="entry name" value="METAL-DEPENDENT PHOSPHOHYDROLASE"/>
    <property type="match status" value="1"/>
</dbReference>
<organism evidence="2 3">
    <name type="scientific">Pontibacillus yanchengensis</name>
    <dbReference type="NCBI Taxonomy" id="462910"/>
    <lineage>
        <taxon>Bacteria</taxon>
        <taxon>Bacillati</taxon>
        <taxon>Bacillota</taxon>
        <taxon>Bacilli</taxon>
        <taxon>Bacillales</taxon>
        <taxon>Bacillaceae</taxon>
        <taxon>Pontibacillus</taxon>
    </lineage>
</organism>
<dbReference type="RefSeq" id="WP_160847702.1">
    <property type="nucleotide sequence ID" value="NZ_WMEQ01000001.1"/>
</dbReference>
<reference evidence="2 3" key="1">
    <citation type="submission" date="2019-11" db="EMBL/GenBank/DDBJ databases">
        <title>Genome sequences of 17 halophilic strains isolated from different environments.</title>
        <authorList>
            <person name="Furrow R.E."/>
        </authorList>
    </citation>
    <scope>NUCLEOTIDE SEQUENCE [LARGE SCALE GENOMIC DNA]</scope>
    <source>
        <strain evidence="2 3">22514_16_FS</strain>
    </source>
</reference>
<comment type="caution">
    <text evidence="2">The sequence shown here is derived from an EMBL/GenBank/DDBJ whole genome shotgun (WGS) entry which is preliminary data.</text>
</comment>
<dbReference type="GO" id="GO:0006203">
    <property type="term" value="P:dGTP catabolic process"/>
    <property type="evidence" value="ECO:0007669"/>
    <property type="project" value="TreeGrafter"/>
</dbReference>
<evidence type="ECO:0000313" key="3">
    <source>
        <dbReference type="Proteomes" id="UP000468638"/>
    </source>
</evidence>
<dbReference type="EMBL" id="WMEQ01000001">
    <property type="protein sequence ID" value="MYL32413.1"/>
    <property type="molecule type" value="Genomic_DNA"/>
</dbReference>
<feature type="domain" description="HD" evidence="1">
    <location>
        <begin position="50"/>
        <end position="151"/>
    </location>
</feature>
<dbReference type="SMART" id="SM00471">
    <property type="entry name" value="HDc"/>
    <property type="match status" value="1"/>
</dbReference>
<name>A0A6I4ZXD9_9BACI</name>
<gene>
    <name evidence="2" type="ORF">GLW05_02175</name>
</gene>
<protein>
    <submittedName>
        <fullName evidence="2">HD domain-containing protein</fullName>
    </submittedName>
</protein>
<dbReference type="GO" id="GO:0008832">
    <property type="term" value="F:dGTPase activity"/>
    <property type="evidence" value="ECO:0007669"/>
    <property type="project" value="TreeGrafter"/>
</dbReference>